<sequence>NKFDEESDDEGISFDKFDQDEITRVFEEVEISDDEIETVNLM</sequence>
<reference evidence="1" key="1">
    <citation type="submission" date="2021-06" db="EMBL/GenBank/DDBJ databases">
        <authorList>
            <person name="Kallberg Y."/>
            <person name="Tangrot J."/>
            <person name="Rosling A."/>
        </authorList>
    </citation>
    <scope>NUCLEOTIDE SEQUENCE</scope>
    <source>
        <strain evidence="1">MA461A</strain>
    </source>
</reference>
<organism evidence="1 2">
    <name type="scientific">Racocetra persica</name>
    <dbReference type="NCBI Taxonomy" id="160502"/>
    <lineage>
        <taxon>Eukaryota</taxon>
        <taxon>Fungi</taxon>
        <taxon>Fungi incertae sedis</taxon>
        <taxon>Mucoromycota</taxon>
        <taxon>Glomeromycotina</taxon>
        <taxon>Glomeromycetes</taxon>
        <taxon>Diversisporales</taxon>
        <taxon>Gigasporaceae</taxon>
        <taxon>Racocetra</taxon>
    </lineage>
</organism>
<protein>
    <submittedName>
        <fullName evidence="1">13872_t:CDS:1</fullName>
    </submittedName>
</protein>
<feature type="non-terminal residue" evidence="1">
    <location>
        <position position="1"/>
    </location>
</feature>
<dbReference type="EMBL" id="CAJVQC010016676">
    <property type="protein sequence ID" value="CAG8678651.1"/>
    <property type="molecule type" value="Genomic_DNA"/>
</dbReference>
<evidence type="ECO:0000313" key="1">
    <source>
        <dbReference type="EMBL" id="CAG8678651.1"/>
    </source>
</evidence>
<dbReference type="Proteomes" id="UP000789920">
    <property type="component" value="Unassembled WGS sequence"/>
</dbReference>
<gene>
    <name evidence="1" type="ORF">RPERSI_LOCUS9006</name>
</gene>
<accession>A0ACA9NUZ4</accession>
<name>A0ACA9NUZ4_9GLOM</name>
<evidence type="ECO:0000313" key="2">
    <source>
        <dbReference type="Proteomes" id="UP000789920"/>
    </source>
</evidence>
<comment type="caution">
    <text evidence="1">The sequence shown here is derived from an EMBL/GenBank/DDBJ whole genome shotgun (WGS) entry which is preliminary data.</text>
</comment>
<proteinExistence type="predicted"/>
<keyword evidence="2" id="KW-1185">Reference proteome</keyword>